<reference evidence="4" key="1">
    <citation type="submission" date="2021-01" db="EMBL/GenBank/DDBJ databases">
        <authorList>
            <person name="Lovell J.T."/>
            <person name="Bentley N."/>
            <person name="Bhattarai G."/>
            <person name="Jenkins J.W."/>
            <person name="Sreedasyam A."/>
            <person name="Alarcon Y."/>
            <person name="Bock C."/>
            <person name="Boston L."/>
            <person name="Carlson J."/>
            <person name="Cervantes K."/>
            <person name="Clermont K."/>
            <person name="Krom N."/>
            <person name="Kubenka K."/>
            <person name="Mamidi S."/>
            <person name="Mattison C."/>
            <person name="Monteros M."/>
            <person name="Pisani C."/>
            <person name="Plott C."/>
            <person name="Rajasekar S."/>
            <person name="Rhein H.S."/>
            <person name="Rohla C."/>
            <person name="Song M."/>
            <person name="Hilaire R.S."/>
            <person name="Shu S."/>
            <person name="Wells L."/>
            <person name="Wang X."/>
            <person name="Webber J."/>
            <person name="Heerema R.J."/>
            <person name="Klein P."/>
            <person name="Conner P."/>
            <person name="Grauke L."/>
            <person name="Grimwood J."/>
            <person name="Schmutz J."/>
            <person name="Randall J.J."/>
        </authorList>
    </citation>
    <scope>NUCLEOTIDE SEQUENCE</scope>
    <source>
        <tissue evidence="4">Leaf</tissue>
    </source>
</reference>
<dbReference type="GO" id="GO:0006979">
    <property type="term" value="P:response to oxidative stress"/>
    <property type="evidence" value="ECO:0007669"/>
    <property type="project" value="InterPro"/>
</dbReference>
<dbReference type="AlphaFoldDB" id="A0A922J0E9"/>
<sequence>MQLYFMHYKVDVNGKEAAPLSKFLKSSKGGLFGDNIKWKFSKFLVDKDGNVVDRHAKVAIEKMKP</sequence>
<evidence type="ECO:0000256" key="1">
    <source>
        <dbReference type="ARBA" id="ARBA00006926"/>
    </source>
</evidence>
<evidence type="ECO:0000256" key="3">
    <source>
        <dbReference type="ARBA" id="ARBA00023002"/>
    </source>
</evidence>
<gene>
    <name evidence="4" type="ORF">I3842_11G156700</name>
</gene>
<comment type="similarity">
    <text evidence="1">Belongs to the glutathione peroxidase family.</text>
</comment>
<comment type="caution">
    <text evidence="4">The sequence shown here is derived from an EMBL/GenBank/DDBJ whole genome shotgun (WGS) entry which is preliminary data.</text>
</comment>
<dbReference type="GO" id="GO:0005829">
    <property type="term" value="C:cytosol"/>
    <property type="evidence" value="ECO:0007669"/>
    <property type="project" value="TreeGrafter"/>
</dbReference>
<dbReference type="PANTHER" id="PTHR11592:SF118">
    <property type="entry name" value="PHOSPHOLIPID HYDROPEROXIDE GLUTATHIONE PEROXIDASE 6, MITOCHONDRIAL-RELATED"/>
    <property type="match status" value="1"/>
</dbReference>
<evidence type="ECO:0000256" key="2">
    <source>
        <dbReference type="ARBA" id="ARBA00022559"/>
    </source>
</evidence>
<dbReference type="PROSITE" id="PS51355">
    <property type="entry name" value="GLUTATHIONE_PEROXID_3"/>
    <property type="match status" value="1"/>
</dbReference>
<evidence type="ECO:0008006" key="6">
    <source>
        <dbReference type="Google" id="ProtNLM"/>
    </source>
</evidence>
<dbReference type="GO" id="GO:0004601">
    <property type="term" value="F:peroxidase activity"/>
    <property type="evidence" value="ECO:0007669"/>
    <property type="project" value="UniProtKB-KW"/>
</dbReference>
<dbReference type="EMBL" id="CM031835">
    <property type="protein sequence ID" value="KAG6689062.1"/>
    <property type="molecule type" value="Genomic_DNA"/>
</dbReference>
<evidence type="ECO:0000313" key="5">
    <source>
        <dbReference type="Proteomes" id="UP000811246"/>
    </source>
</evidence>
<accession>A0A922J0E9</accession>
<proteinExistence type="inferred from homology"/>
<evidence type="ECO:0000313" key="4">
    <source>
        <dbReference type="EMBL" id="KAG6689062.1"/>
    </source>
</evidence>
<name>A0A922J0E9_CARIL</name>
<dbReference type="PANTHER" id="PTHR11592">
    <property type="entry name" value="GLUTATHIONE PEROXIDASE"/>
    <property type="match status" value="1"/>
</dbReference>
<dbReference type="Proteomes" id="UP000811246">
    <property type="component" value="Chromosome 11"/>
</dbReference>
<organism evidence="4 5">
    <name type="scientific">Carya illinoinensis</name>
    <name type="common">Pecan</name>
    <dbReference type="NCBI Taxonomy" id="32201"/>
    <lineage>
        <taxon>Eukaryota</taxon>
        <taxon>Viridiplantae</taxon>
        <taxon>Streptophyta</taxon>
        <taxon>Embryophyta</taxon>
        <taxon>Tracheophyta</taxon>
        <taxon>Spermatophyta</taxon>
        <taxon>Magnoliopsida</taxon>
        <taxon>eudicotyledons</taxon>
        <taxon>Gunneridae</taxon>
        <taxon>Pentapetalae</taxon>
        <taxon>rosids</taxon>
        <taxon>fabids</taxon>
        <taxon>Fagales</taxon>
        <taxon>Juglandaceae</taxon>
        <taxon>Carya</taxon>
    </lineage>
</organism>
<dbReference type="InterPro" id="IPR000889">
    <property type="entry name" value="Glutathione_peroxidase"/>
</dbReference>
<protein>
    <recommendedName>
        <fullName evidence="6">Glutathione peroxidase</fullName>
    </recommendedName>
</protein>
<keyword evidence="3" id="KW-0560">Oxidoreductase</keyword>
<keyword evidence="2" id="KW-0575">Peroxidase</keyword>